<proteinExistence type="predicted"/>
<organism evidence="2 3">
    <name type="scientific">Cinchona calisaya</name>
    <dbReference type="NCBI Taxonomy" id="153742"/>
    <lineage>
        <taxon>Eukaryota</taxon>
        <taxon>Viridiplantae</taxon>
        <taxon>Streptophyta</taxon>
        <taxon>Embryophyta</taxon>
        <taxon>Tracheophyta</taxon>
        <taxon>Spermatophyta</taxon>
        <taxon>Magnoliopsida</taxon>
        <taxon>eudicotyledons</taxon>
        <taxon>Gunneridae</taxon>
        <taxon>Pentapetalae</taxon>
        <taxon>asterids</taxon>
        <taxon>lamiids</taxon>
        <taxon>Gentianales</taxon>
        <taxon>Rubiaceae</taxon>
        <taxon>Cinchonoideae</taxon>
        <taxon>Cinchoneae</taxon>
        <taxon>Cinchona</taxon>
    </lineage>
</organism>
<dbReference type="EMBL" id="JBJUIK010000011">
    <property type="protein sequence ID" value="KAL3513888.1"/>
    <property type="molecule type" value="Genomic_DNA"/>
</dbReference>
<dbReference type="PANTHER" id="PTHR22870:SF408">
    <property type="entry name" value="OS09G0560450 PROTEIN"/>
    <property type="match status" value="1"/>
</dbReference>
<evidence type="ECO:0000313" key="3">
    <source>
        <dbReference type="Proteomes" id="UP001630127"/>
    </source>
</evidence>
<reference evidence="2 3" key="1">
    <citation type="submission" date="2024-11" db="EMBL/GenBank/DDBJ databases">
        <title>A near-complete genome assembly of Cinchona calisaya.</title>
        <authorList>
            <person name="Lian D.C."/>
            <person name="Zhao X.W."/>
            <person name="Wei L."/>
        </authorList>
    </citation>
    <scope>NUCLEOTIDE SEQUENCE [LARGE SCALE GENOMIC DNA]</scope>
    <source>
        <tissue evidence="2">Nenye</tissue>
    </source>
</reference>
<dbReference type="Gene3D" id="2.130.10.30">
    <property type="entry name" value="Regulator of chromosome condensation 1/beta-lactamase-inhibitor protein II"/>
    <property type="match status" value="2"/>
</dbReference>
<sequence>MMGNNLQRKAEESLESIIIIHVSDGGNQFWPVRETGCLLICGNELFGQLVHDDYMFQCSTDRVSHFDHTDAQQFTCDKRHSLVLDDDCLGHQVLGLFSRKHGQLSTTNGRVKLPSLPQNTMEIDDGKIFNFCANKDHSVVLCTNGQLHTFVRGLIGSLVGQFPWCFTTYSSKRHAALGGNHALLLTSNGDVYMLTCCDHGIHSDLQMATNLQQELEKKKCNVEDSKPYGIKFQQIALRARHSTMVTDDDLVMTRGSGEHGQPGWEDEIDHTNPDTICLGKSFAQQHLIFRVCCGSEFTYFTRTTDTIAIVFSQLIPVPTSSEKVFGDQGIPASFSDPVRAIIAFDSMELALQQSKSLTNFRSLLNLIETEINGGTVQIVNSTRVL</sequence>
<keyword evidence="3" id="KW-1185">Reference proteome</keyword>
<dbReference type="InterPro" id="IPR051210">
    <property type="entry name" value="Ub_ligase/GEF_domain"/>
</dbReference>
<dbReference type="AlphaFoldDB" id="A0ABD2Z815"/>
<evidence type="ECO:0000313" key="2">
    <source>
        <dbReference type="EMBL" id="KAL3513888.1"/>
    </source>
</evidence>
<dbReference type="Proteomes" id="UP001630127">
    <property type="component" value="Unassembled WGS sequence"/>
</dbReference>
<keyword evidence="1" id="KW-0677">Repeat</keyword>
<evidence type="ECO:0000256" key="1">
    <source>
        <dbReference type="ARBA" id="ARBA00022737"/>
    </source>
</evidence>
<comment type="caution">
    <text evidence="2">The sequence shown here is derived from an EMBL/GenBank/DDBJ whole genome shotgun (WGS) entry which is preliminary data.</text>
</comment>
<name>A0ABD2Z815_9GENT</name>
<accession>A0ABD2Z815</accession>
<protein>
    <submittedName>
        <fullName evidence="2">Uncharacterized protein</fullName>
    </submittedName>
</protein>
<dbReference type="InterPro" id="IPR009091">
    <property type="entry name" value="RCC1/BLIP-II"/>
</dbReference>
<gene>
    <name evidence="2" type="ORF">ACH5RR_026605</name>
</gene>
<dbReference type="SUPFAM" id="SSF50985">
    <property type="entry name" value="RCC1/BLIP-II"/>
    <property type="match status" value="1"/>
</dbReference>
<dbReference type="PANTHER" id="PTHR22870">
    <property type="entry name" value="REGULATOR OF CHROMOSOME CONDENSATION"/>
    <property type="match status" value="1"/>
</dbReference>